<dbReference type="Proteomes" id="UP000261560">
    <property type="component" value="Unplaced"/>
</dbReference>
<dbReference type="GeneTree" id="ENSGT00980000198615"/>
<sequence length="25" mass="2989">MVDIMLLMFFAIMGLVFLSYIIYML</sequence>
<reference evidence="2" key="2">
    <citation type="submission" date="2025-09" db="UniProtKB">
        <authorList>
            <consortium name="Ensembl"/>
        </authorList>
    </citation>
    <scope>IDENTIFICATION</scope>
</reference>
<keyword evidence="1" id="KW-0812">Transmembrane</keyword>
<evidence type="ECO:0000313" key="2">
    <source>
        <dbReference type="Ensembl" id="ENSOMEP00000019801.1"/>
    </source>
</evidence>
<feature type="transmembrane region" description="Helical" evidence="1">
    <location>
        <begin position="6"/>
        <end position="23"/>
    </location>
</feature>
<evidence type="ECO:0000313" key="3">
    <source>
        <dbReference type="Proteomes" id="UP000261560"/>
    </source>
</evidence>
<dbReference type="Ensembl" id="ENSOMET00000029124.1">
    <property type="protein sequence ID" value="ENSOMEP00000019801.1"/>
    <property type="gene ID" value="ENSOMEG00000021607.1"/>
</dbReference>
<reference evidence="2" key="1">
    <citation type="submission" date="2025-08" db="UniProtKB">
        <authorList>
            <consortium name="Ensembl"/>
        </authorList>
    </citation>
    <scope>IDENTIFICATION</scope>
</reference>
<dbReference type="PaxDb" id="30732-ENSOMEP00000019801"/>
<organism evidence="2 3">
    <name type="scientific">Oryzias melastigma</name>
    <name type="common">Marine medaka</name>
    <dbReference type="NCBI Taxonomy" id="30732"/>
    <lineage>
        <taxon>Eukaryota</taxon>
        <taxon>Metazoa</taxon>
        <taxon>Chordata</taxon>
        <taxon>Craniata</taxon>
        <taxon>Vertebrata</taxon>
        <taxon>Euteleostomi</taxon>
        <taxon>Actinopterygii</taxon>
        <taxon>Neopterygii</taxon>
        <taxon>Teleostei</taxon>
        <taxon>Neoteleostei</taxon>
        <taxon>Acanthomorphata</taxon>
        <taxon>Ovalentaria</taxon>
        <taxon>Atherinomorphae</taxon>
        <taxon>Beloniformes</taxon>
        <taxon>Adrianichthyidae</taxon>
        <taxon>Oryziinae</taxon>
        <taxon>Oryzias</taxon>
    </lineage>
</organism>
<keyword evidence="1" id="KW-1133">Transmembrane helix</keyword>
<protein>
    <submittedName>
        <fullName evidence="2">Si:dkey-81l17.6</fullName>
    </submittedName>
</protein>
<proteinExistence type="predicted"/>
<keyword evidence="3" id="KW-1185">Reference proteome</keyword>
<name>A0A3B3CQD6_ORYME</name>
<evidence type="ECO:0000256" key="1">
    <source>
        <dbReference type="SAM" id="Phobius"/>
    </source>
</evidence>
<accession>A0A3B3CQD6</accession>
<dbReference type="AlphaFoldDB" id="A0A3B3CQD6"/>
<keyword evidence="1" id="KW-0472">Membrane</keyword>